<feature type="chain" id="PRO_5043135009" evidence="2">
    <location>
        <begin position="17"/>
        <end position="770"/>
    </location>
</feature>
<keyword evidence="2" id="KW-0732">Signal</keyword>
<name>A0A158PGE2_ANGCS</name>
<feature type="compositionally biased region" description="Polar residues" evidence="1">
    <location>
        <begin position="439"/>
        <end position="450"/>
    </location>
</feature>
<feature type="compositionally biased region" description="Polar residues" evidence="1">
    <location>
        <begin position="194"/>
        <end position="215"/>
    </location>
</feature>
<reference evidence="3 4" key="2">
    <citation type="submission" date="2018-11" db="EMBL/GenBank/DDBJ databases">
        <authorList>
            <consortium name="Pathogen Informatics"/>
        </authorList>
    </citation>
    <scope>NUCLEOTIDE SEQUENCE [LARGE SCALE GENOMIC DNA]</scope>
    <source>
        <strain evidence="3 4">Costa Rica</strain>
    </source>
</reference>
<proteinExistence type="predicted"/>
<dbReference type="Proteomes" id="UP000267027">
    <property type="component" value="Unassembled WGS sequence"/>
</dbReference>
<feature type="region of interest" description="Disordered" evidence="1">
    <location>
        <begin position="182"/>
        <end position="215"/>
    </location>
</feature>
<dbReference type="AlphaFoldDB" id="A0A158PGE2"/>
<feature type="region of interest" description="Disordered" evidence="1">
    <location>
        <begin position="428"/>
        <end position="454"/>
    </location>
</feature>
<keyword evidence="4" id="KW-1185">Reference proteome</keyword>
<feature type="signal peptide" evidence="2">
    <location>
        <begin position="1"/>
        <end position="16"/>
    </location>
</feature>
<reference evidence="5" key="1">
    <citation type="submission" date="2016-04" db="UniProtKB">
        <authorList>
            <consortium name="WormBaseParasite"/>
        </authorList>
    </citation>
    <scope>IDENTIFICATION</scope>
</reference>
<feature type="compositionally biased region" description="Basic and acidic residues" evidence="1">
    <location>
        <begin position="394"/>
        <end position="403"/>
    </location>
</feature>
<evidence type="ECO:0000313" key="5">
    <source>
        <dbReference type="WBParaSite" id="ACOC_0000514301-mRNA-1"/>
    </source>
</evidence>
<feature type="region of interest" description="Disordered" evidence="1">
    <location>
        <begin position="394"/>
        <end position="413"/>
    </location>
</feature>
<sequence length="770" mass="85466">MRQLLLSSALWVTSLSVQKPDIYMWLEQNSYICDLSTNREGPHFLFADESKEYKCDCGDPLISQSACARRGTESPSCHEIPDLCMREYVILFAETENRLTQPLSTGVTVNTIAPPVFTTLAEIIPVLPKRTLSSLPAIRMLSKNNTFTFQSRFPFTRRSSQSRGLARAISRSQLSSRFRLPSRAEIHPPKRRASSITNNNSKFNSGAGNSRRNAADFSTTAGDTVISVKIEPTIGRAEAMTMVSSMTTTVALPLNSSTFIVEETATEAPTATALPMSTIRETTTITTKPTATIPIATSAIVESITVTATPNLGTIVWQTVMAKKLEQPERAVMKAVRIQPSVRLEPKNNTLNGIKMPKTNLKLPTLTSRIKALRDKEPEHPLIDLQEFLSVGKKDEGQLKDRNSSTARSSTVKTNGMPEIMEKGVNRESKTTLADKISRQQSEQTLTGERTSSHVENDPLIIQTNSAGLLIKISEMGKREAVTMTVKRENDEEKDEGTMEEPVIQFNSTSTKKVLPKQNSILHKVDGNTSIWEFTRGEERAELLLQKKAIDYLRAKIESLEKQLTERFQRNTLANSKDTEDSSNLLSSHDETMDDRLKYPLDSHQWDALHRGDNEDSLLKNVTNFVLYDGSGLASSEDYFAHHDGSGFALSESDDDEYGDGGRWKKVTASESSLLTANEVQKRNSFTDEAKAPATKPTSLFDVTKDEGEVDHTRALPLYYVCAVITLPPPLLLLPVDDAECLDPVSCASFPEQLQHDRPRFTHPHIGIGS</sequence>
<gene>
    <name evidence="3" type="ORF">ACOC_LOCUS5144</name>
</gene>
<evidence type="ECO:0000313" key="4">
    <source>
        <dbReference type="Proteomes" id="UP000267027"/>
    </source>
</evidence>
<dbReference type="WBParaSite" id="ACOC_0000514301-mRNA-1">
    <property type="protein sequence ID" value="ACOC_0000514301-mRNA-1"/>
    <property type="gene ID" value="ACOC_0000514301"/>
</dbReference>
<evidence type="ECO:0000313" key="3">
    <source>
        <dbReference type="EMBL" id="VDM56729.1"/>
    </source>
</evidence>
<accession>A0A158PGE2</accession>
<dbReference type="STRING" id="334426.A0A158PGE2"/>
<feature type="compositionally biased region" description="Polar residues" evidence="1">
    <location>
        <begin position="404"/>
        <end position="413"/>
    </location>
</feature>
<evidence type="ECO:0000256" key="2">
    <source>
        <dbReference type="SAM" id="SignalP"/>
    </source>
</evidence>
<protein>
    <submittedName>
        <fullName evidence="5">ShKT domain-containing protein</fullName>
    </submittedName>
</protein>
<dbReference type="OrthoDB" id="5867623at2759"/>
<evidence type="ECO:0000256" key="1">
    <source>
        <dbReference type="SAM" id="MobiDB-lite"/>
    </source>
</evidence>
<dbReference type="EMBL" id="UYYA01003851">
    <property type="protein sequence ID" value="VDM56729.1"/>
    <property type="molecule type" value="Genomic_DNA"/>
</dbReference>
<organism evidence="5">
    <name type="scientific">Angiostrongylus costaricensis</name>
    <name type="common">Nematode worm</name>
    <dbReference type="NCBI Taxonomy" id="334426"/>
    <lineage>
        <taxon>Eukaryota</taxon>
        <taxon>Metazoa</taxon>
        <taxon>Ecdysozoa</taxon>
        <taxon>Nematoda</taxon>
        <taxon>Chromadorea</taxon>
        <taxon>Rhabditida</taxon>
        <taxon>Rhabditina</taxon>
        <taxon>Rhabditomorpha</taxon>
        <taxon>Strongyloidea</taxon>
        <taxon>Metastrongylidae</taxon>
        <taxon>Angiostrongylus</taxon>
    </lineage>
</organism>